<reference evidence="1" key="1">
    <citation type="submission" date="2024-07" db="EMBL/GenBank/DDBJ databases">
        <title>Metagenome and Metagenome-Assembled Genomes of Archaea from a hot spring from the geothermal field of Los Azufres, Mexico.</title>
        <authorList>
            <person name="Marin-Paredes R."/>
            <person name="Martinez-Romero E."/>
            <person name="Servin-Garciduenas L.E."/>
        </authorList>
    </citation>
    <scope>NUCLEOTIDE SEQUENCE</scope>
</reference>
<comment type="caution">
    <text evidence="1">The sequence shown here is derived from an EMBL/GenBank/DDBJ whole genome shotgun (WGS) entry which is preliminary data.</text>
</comment>
<name>A0ACC6V3M1_9CREN</name>
<proteinExistence type="predicted"/>
<protein>
    <submittedName>
        <fullName evidence="1">Aldose 1-epimerase</fullName>
    </submittedName>
</protein>
<dbReference type="Proteomes" id="UP000033636">
    <property type="component" value="Unassembled WGS sequence"/>
</dbReference>
<evidence type="ECO:0000313" key="1">
    <source>
        <dbReference type="EMBL" id="MFB6491245.1"/>
    </source>
</evidence>
<gene>
    <name evidence="1" type="ORF">TU35_008450</name>
</gene>
<organism evidence="1 2">
    <name type="scientific">Thermoproteus sp. AZ2</name>
    <dbReference type="NCBI Taxonomy" id="1609232"/>
    <lineage>
        <taxon>Archaea</taxon>
        <taxon>Thermoproteota</taxon>
        <taxon>Thermoprotei</taxon>
        <taxon>Thermoproteales</taxon>
        <taxon>Thermoproteaceae</taxon>
        <taxon>Thermoproteus</taxon>
    </lineage>
</organism>
<accession>A0ACC6V3M1</accession>
<dbReference type="EMBL" id="JZWT02000026">
    <property type="protein sequence ID" value="MFB6491245.1"/>
    <property type="molecule type" value="Genomic_DNA"/>
</dbReference>
<evidence type="ECO:0000313" key="2">
    <source>
        <dbReference type="Proteomes" id="UP000033636"/>
    </source>
</evidence>
<sequence length="264" mass="29072">MLRLISGDSEAVIYEEGAYLYALRRRGVDVLLRGDLSRKTRGGMAVLIPYANRVKGGVYEIDGVLYELPKNEEGNAIHGLVMDKTWRVAEAGPDAAVLELELEHSGYPSRLSCRVSYALRPGALEVAVRVRNMGPRRAPLTVGAHPYFLVEGPWRIRAQGAMRCVALNKIPTGGLEPHEFGEGGEYDDCFLIEQDPVVLESRLSRIVLARRNMPYVQIYTGVKGAVAVEPMSGAPDAYHNGMGLRILAPGEEAEYGFVVEFELK</sequence>